<proteinExistence type="predicted"/>
<evidence type="ECO:0000256" key="1">
    <source>
        <dbReference type="SAM" id="MobiDB-lite"/>
    </source>
</evidence>
<accession>A0A250XBJ7</accession>
<feature type="region of interest" description="Disordered" evidence="1">
    <location>
        <begin position="235"/>
        <end position="264"/>
    </location>
</feature>
<dbReference type="EMBL" id="BEGY01000052">
    <property type="protein sequence ID" value="GAX80461.1"/>
    <property type="molecule type" value="Genomic_DNA"/>
</dbReference>
<dbReference type="Pfam" id="PF11913">
    <property type="entry name" value="DUF3431"/>
    <property type="match status" value="2"/>
</dbReference>
<evidence type="ECO:0000313" key="2">
    <source>
        <dbReference type="EMBL" id="GAX80461.1"/>
    </source>
</evidence>
<gene>
    <name evidence="2" type="ORF">CEUSTIGMA_g7900.t1</name>
</gene>
<reference evidence="2 3" key="1">
    <citation type="submission" date="2017-08" db="EMBL/GenBank/DDBJ databases">
        <title>Acidophilic green algal genome provides insights into adaptation to an acidic environment.</title>
        <authorList>
            <person name="Hirooka S."/>
            <person name="Hirose Y."/>
            <person name="Kanesaki Y."/>
            <person name="Higuchi S."/>
            <person name="Fujiwara T."/>
            <person name="Onuma R."/>
            <person name="Era A."/>
            <person name="Ohbayashi R."/>
            <person name="Uzuka A."/>
            <person name="Nozaki H."/>
            <person name="Yoshikawa H."/>
            <person name="Miyagishima S.Y."/>
        </authorList>
    </citation>
    <scope>NUCLEOTIDE SEQUENCE [LARGE SCALE GENOMIC DNA]</scope>
    <source>
        <strain evidence="2 3">NIES-2499</strain>
    </source>
</reference>
<organism evidence="2 3">
    <name type="scientific">Chlamydomonas eustigma</name>
    <dbReference type="NCBI Taxonomy" id="1157962"/>
    <lineage>
        <taxon>Eukaryota</taxon>
        <taxon>Viridiplantae</taxon>
        <taxon>Chlorophyta</taxon>
        <taxon>core chlorophytes</taxon>
        <taxon>Chlorophyceae</taxon>
        <taxon>CS clade</taxon>
        <taxon>Chlamydomonadales</taxon>
        <taxon>Chlamydomonadaceae</taxon>
        <taxon>Chlamydomonas</taxon>
    </lineage>
</organism>
<protein>
    <submittedName>
        <fullName evidence="2">Uncharacterized protein</fullName>
    </submittedName>
</protein>
<evidence type="ECO:0000313" key="3">
    <source>
        <dbReference type="Proteomes" id="UP000232323"/>
    </source>
</evidence>
<dbReference type="OrthoDB" id="426718at2759"/>
<feature type="compositionally biased region" description="Basic and acidic residues" evidence="1">
    <location>
        <begin position="241"/>
        <end position="255"/>
    </location>
</feature>
<keyword evidence="3" id="KW-1185">Reference proteome</keyword>
<dbReference type="Proteomes" id="UP000232323">
    <property type="component" value="Unassembled WGS sequence"/>
</dbReference>
<sequence length="475" mass="53038">MSNGSDYTRLLLLPISCLLLGYLVATKMMHHISTHKVMLFVLGPNHDPDTRLRWSRLVGTSLNSTVISPQALLSCQLKYRPVGPHPLCDLGPDNVIQTRRQLMKCQFRHVVITPLSSSVWSAMQSEGNAGVPLDPKTSPFPVVQCQSVYSSTAESAAEAASIFFTSSDLDGPPCIRPSGRESGGYAGFISQNYDHLPEMMYFTHGHENSWHQDLPMTEILAEFCEGVLFDPSEPTSHLVHSHLDEPSQQDVHDQSSQDVESPAISHDNHTLTNHRGALSNYHQTSIDVSFDQQGRHLGMANTSAIITFPVNKLPLPGLYVSLNNQLFKDWRLESCFLGLCGSAKTHKTLARAWKEYFEDLLGSLPDVLSHFCCSQFAVSRSRVRLRPAELYHRILMLEMGLMTNSSRAAGQCLDQQCCRASGIMEVLWSTIFGEEALFYDHKLGIEYPNKQESLPPGVVRAYRQAWKKPVQGKKV</sequence>
<comment type="caution">
    <text evidence="2">The sequence shown here is derived from an EMBL/GenBank/DDBJ whole genome shotgun (WGS) entry which is preliminary data.</text>
</comment>
<name>A0A250XBJ7_9CHLO</name>
<dbReference type="PANTHER" id="PTHR37490:SF2">
    <property type="match status" value="1"/>
</dbReference>
<dbReference type="AlphaFoldDB" id="A0A250XBJ7"/>
<dbReference type="PANTHER" id="PTHR37490">
    <property type="entry name" value="EXPRESSED PROTEIN"/>
    <property type="match status" value="1"/>
</dbReference>
<dbReference type="InterPro" id="IPR021838">
    <property type="entry name" value="DUF3431"/>
</dbReference>